<feature type="repeat" description="ANK" evidence="1">
    <location>
        <begin position="440"/>
        <end position="472"/>
    </location>
</feature>
<evidence type="ECO:0000313" key="3">
    <source>
        <dbReference type="EMBL" id="CAE0464957.1"/>
    </source>
</evidence>
<dbReference type="PANTHER" id="PTHR24118:SF100">
    <property type="entry name" value="FYVE-TYPE DOMAIN-CONTAINING PROTEIN"/>
    <property type="match status" value="1"/>
</dbReference>
<dbReference type="SMART" id="SM00248">
    <property type="entry name" value="ANK"/>
    <property type="match status" value="7"/>
</dbReference>
<dbReference type="Gene3D" id="1.25.40.20">
    <property type="entry name" value="Ankyrin repeat-containing domain"/>
    <property type="match status" value="1"/>
</dbReference>
<dbReference type="AlphaFoldDB" id="A0A7S3Q3W2"/>
<dbReference type="SUPFAM" id="SSF48403">
    <property type="entry name" value="Ankyrin repeat"/>
    <property type="match status" value="1"/>
</dbReference>
<protein>
    <submittedName>
        <fullName evidence="3">Uncharacterized protein</fullName>
    </submittedName>
</protein>
<proteinExistence type="predicted"/>
<feature type="repeat" description="ANK" evidence="1">
    <location>
        <begin position="473"/>
        <end position="505"/>
    </location>
</feature>
<feature type="region of interest" description="Disordered" evidence="2">
    <location>
        <begin position="46"/>
        <end position="67"/>
    </location>
</feature>
<accession>A0A7S3Q3W2</accession>
<dbReference type="PANTHER" id="PTHR24118">
    <property type="entry name" value="POTE ANKYRIN DOMAIN"/>
    <property type="match status" value="1"/>
</dbReference>
<dbReference type="PRINTS" id="PR01415">
    <property type="entry name" value="ANKYRIN"/>
</dbReference>
<dbReference type="InterPro" id="IPR002110">
    <property type="entry name" value="Ankyrin_rpt"/>
</dbReference>
<dbReference type="PROSITE" id="PS50297">
    <property type="entry name" value="ANK_REP_REGION"/>
    <property type="match status" value="4"/>
</dbReference>
<gene>
    <name evidence="3" type="ORF">CDEB00056_LOCUS9798</name>
</gene>
<dbReference type="Pfam" id="PF12796">
    <property type="entry name" value="Ank_2"/>
    <property type="match status" value="2"/>
</dbReference>
<sequence>MASETDLTLFDALVDNDLEGMVNLYALNCRTALHSVSRLNDIRYISSTNPDGNQEGTQANKKTITSSNHDDNLATALKDLDTMILSSQRTDIGIASPIDQVQLQAPDASSSHLSFHHRRGSSTSPFVSTLFDDPARLIPSNLNLSTRSRLRHMQSRADQIFDPATDIEIEWCLNERVRVLTNARPQSTFIVHCKKGKMRENDDEDDDDDDGEMPIFDGAVANATPPGLNGSGGGSGTILHLACALDSPFALILFLLMGGDASCRHTAFRRLILHEAACTDSPKCLKLLLDMGESFQNDTKDHMEIDFFARQKRNDRKIPSQTNVSKRCENGMKNRGFRPPQKNTSNPALRVVTLLRTALDLAKKIMNGEMEDTYAAEILLNQFHISESNKRFIVLSCGSDHATDGHGNTPLHWAAFKNSLKCSQILLSYHTDPNAVAENSGWTPLHDAAYSDSTETISLLISYGADVNVRANSGATPLCFAAQEDAPNATQILLRAGADATVRCCEEIDSNGVNNQNANRFSGYTPLHYCAHYNAYRAVQIILEHHNRSLFPNNEALLEIPDLNDKLPIHVAAARGSSDVLRELLHYGARVETGRSRTCSMSIQNDEQSTISDIQMDGIQEVAFTRSDTTDTSMSDVDDVGTISPIPCSALITPVSSPILRSMIPLEPIDSPKPWNCISQMSIDECKTLIQEAESSWAPERHSIFHPCDRRAVLELLRVGKHLEQIGTGIFVDLWPLVLSFCGRGWFEPEKDHNSAIYLPQISKSCISHKLKISK</sequence>
<organism evidence="3">
    <name type="scientific">Chaetoceros debilis</name>
    <dbReference type="NCBI Taxonomy" id="122233"/>
    <lineage>
        <taxon>Eukaryota</taxon>
        <taxon>Sar</taxon>
        <taxon>Stramenopiles</taxon>
        <taxon>Ochrophyta</taxon>
        <taxon>Bacillariophyta</taxon>
        <taxon>Coscinodiscophyceae</taxon>
        <taxon>Chaetocerotophycidae</taxon>
        <taxon>Chaetocerotales</taxon>
        <taxon>Chaetocerotaceae</taxon>
        <taxon>Chaetoceros</taxon>
    </lineage>
</organism>
<feature type="repeat" description="ANK" evidence="1">
    <location>
        <begin position="564"/>
        <end position="596"/>
    </location>
</feature>
<name>A0A7S3Q3W2_9STRA</name>
<dbReference type="InterPro" id="IPR036770">
    <property type="entry name" value="Ankyrin_rpt-contain_sf"/>
</dbReference>
<evidence type="ECO:0000256" key="2">
    <source>
        <dbReference type="SAM" id="MobiDB-lite"/>
    </source>
</evidence>
<evidence type="ECO:0000256" key="1">
    <source>
        <dbReference type="PROSITE-ProRule" id="PRU00023"/>
    </source>
</evidence>
<keyword evidence="1" id="KW-0040">ANK repeat</keyword>
<feature type="repeat" description="ANK" evidence="1">
    <location>
        <begin position="406"/>
        <end position="438"/>
    </location>
</feature>
<reference evidence="3" key="1">
    <citation type="submission" date="2021-01" db="EMBL/GenBank/DDBJ databases">
        <authorList>
            <person name="Corre E."/>
            <person name="Pelletier E."/>
            <person name="Niang G."/>
            <person name="Scheremetjew M."/>
            <person name="Finn R."/>
            <person name="Kale V."/>
            <person name="Holt S."/>
            <person name="Cochrane G."/>
            <person name="Meng A."/>
            <person name="Brown T."/>
            <person name="Cohen L."/>
        </authorList>
    </citation>
    <scope>NUCLEOTIDE SEQUENCE</scope>
    <source>
        <strain evidence="3">MM31A-1</strain>
    </source>
</reference>
<dbReference type="PROSITE" id="PS50088">
    <property type="entry name" value="ANK_REPEAT"/>
    <property type="match status" value="4"/>
</dbReference>
<dbReference type="EMBL" id="HBIO01012611">
    <property type="protein sequence ID" value="CAE0464957.1"/>
    <property type="molecule type" value="Transcribed_RNA"/>
</dbReference>